<feature type="compositionally biased region" description="Polar residues" evidence="16">
    <location>
        <begin position="1083"/>
        <end position="1092"/>
    </location>
</feature>
<dbReference type="OrthoDB" id="542917at2759"/>
<dbReference type="GO" id="GO:0005198">
    <property type="term" value="F:structural molecule activity"/>
    <property type="evidence" value="ECO:0007669"/>
    <property type="project" value="TreeGrafter"/>
</dbReference>
<keyword evidence="12" id="KW-0472">Membrane</keyword>
<evidence type="ECO:0000256" key="10">
    <source>
        <dbReference type="ARBA" id="ARBA00022892"/>
    </source>
</evidence>
<feature type="region of interest" description="Disordered" evidence="16">
    <location>
        <begin position="1036"/>
        <end position="1092"/>
    </location>
</feature>
<dbReference type="VEuPathDB" id="FungiDB:T551_02816"/>
<dbReference type="GO" id="GO:0005789">
    <property type="term" value="C:endoplasmic reticulum membrane"/>
    <property type="evidence" value="ECO:0007669"/>
    <property type="project" value="UniProtKB-SubCell"/>
</dbReference>
<evidence type="ECO:0000256" key="12">
    <source>
        <dbReference type="ARBA" id="ARBA00023136"/>
    </source>
</evidence>
<keyword evidence="10" id="KW-0931">ER-Golgi transport</keyword>
<dbReference type="PROSITE" id="PS00678">
    <property type="entry name" value="WD_REPEATS_1"/>
    <property type="match status" value="1"/>
</dbReference>
<evidence type="ECO:0000313" key="18">
    <source>
        <dbReference type="EMBL" id="KTW27849.1"/>
    </source>
</evidence>
<comment type="caution">
    <text evidence="18">The sequence shown here is derived from an EMBL/GenBank/DDBJ whole genome shotgun (WGS) entry which is preliminary data.</text>
</comment>
<gene>
    <name evidence="18" type="ORF">T551_02816</name>
</gene>
<dbReference type="PANTHER" id="PTHR13923:SF11">
    <property type="entry name" value="SECRETORY 31, ISOFORM D"/>
    <property type="match status" value="1"/>
</dbReference>
<evidence type="ECO:0000256" key="15">
    <source>
        <dbReference type="PROSITE-ProRule" id="PRU00221"/>
    </source>
</evidence>
<keyword evidence="19" id="KW-1185">Reference proteome</keyword>
<dbReference type="Proteomes" id="UP000053447">
    <property type="component" value="Unassembled WGS sequence"/>
</dbReference>
<dbReference type="RefSeq" id="XP_018228620.1">
    <property type="nucleotide sequence ID" value="XM_018375079.1"/>
</dbReference>
<evidence type="ECO:0000256" key="7">
    <source>
        <dbReference type="ARBA" id="ARBA00022574"/>
    </source>
</evidence>
<dbReference type="GeneID" id="28941334"/>
<comment type="similarity">
    <text evidence="3">Belongs to the WD repeat SEC31 family.</text>
</comment>
<dbReference type="PANTHER" id="PTHR13923">
    <property type="entry name" value="SEC31-RELATED PROTEIN"/>
    <property type="match status" value="1"/>
</dbReference>
<dbReference type="STRING" id="1408657.A0A0W4ZHK5"/>
<dbReference type="Gene3D" id="1.20.940.10">
    <property type="entry name" value="Functional domain of the splicing factor Prp18"/>
    <property type="match status" value="1"/>
</dbReference>
<dbReference type="InterPro" id="IPR001680">
    <property type="entry name" value="WD40_rpt"/>
</dbReference>
<evidence type="ECO:0000256" key="5">
    <source>
        <dbReference type="ARBA" id="ARBA00021236"/>
    </source>
</evidence>
<dbReference type="InterPro" id="IPR036322">
    <property type="entry name" value="WD40_repeat_dom_sf"/>
</dbReference>
<dbReference type="InterPro" id="IPR040251">
    <property type="entry name" value="SEC31-like"/>
</dbReference>
<evidence type="ECO:0000256" key="16">
    <source>
        <dbReference type="SAM" id="MobiDB-lite"/>
    </source>
</evidence>
<dbReference type="AlphaFoldDB" id="A0A0W4ZHK5"/>
<keyword evidence="11" id="KW-0653">Protein transport</keyword>
<organism evidence="18 19">
    <name type="scientific">Pneumocystis jirovecii (strain RU7)</name>
    <name type="common">Human pneumocystis pneumonia agent</name>
    <dbReference type="NCBI Taxonomy" id="1408657"/>
    <lineage>
        <taxon>Eukaryota</taxon>
        <taxon>Fungi</taxon>
        <taxon>Dikarya</taxon>
        <taxon>Ascomycota</taxon>
        <taxon>Taphrinomycotina</taxon>
        <taxon>Pneumocystomycetes</taxon>
        <taxon>Pneumocystaceae</taxon>
        <taxon>Pneumocystis</taxon>
    </lineage>
</organism>
<dbReference type="Pfam" id="PF00400">
    <property type="entry name" value="WD40"/>
    <property type="match status" value="2"/>
</dbReference>
<dbReference type="PROSITE" id="PS50082">
    <property type="entry name" value="WD_REPEATS_2"/>
    <property type="match status" value="2"/>
</dbReference>
<sequence length="1247" mass="140269">MVKLREIPRTAAFAWSPCDEGTWLATGTIPGVIDSGFSNRMDLELWEVDLMDWSPESFELAQPNNVISCTTRFNDIAWGCGFEGRKKGIIAGAMENGALNLWDADLIYSGASESECLIAQNTTHSGVIKSLDFNTTQTKLLASAGENGEIWIWDMECPMKPYSSGQKSNQLGEIQSIAFNKDPKVPYILATAGNTGITSVWDLRAKKAVVNLQFPGVGGGKKGMSSVIWHSEFATKIVTASEDDTTPVVLMWDLRNSHAPEKVLSGHEAGILSVSWCKHDSGLLLSCGKDNRTLCWDPFSGELIGEFPRSNNWVFKVSWSLKNPDVIANASYDGKIVIQTIQTTQTLENKVDTTSNICNADFFDNIPSYTESSESLLLLKNPPKWHIKKCGASFGFGGKLVTFGTNEIPGSNTIKILNVTEESSIIDNANNFEEILKNNEIKTYCQKKVQEVDDLLQKQIWEILFILLHEDFRDRFATFLGFKKDNIENDLLEKIKNISLNKESQEIQDDQEATKSTEEDLGDLFKKHKTNNDFLNLKLSNPENIFSHLSLSNEQFSIFNDDDSELNKIITKSIFLGQFDRAVDLCLQENRLSDALMFSFCGGKECQKRAQKAYVRKYNNVSYIRLLSSIIEGDLQDVALNTDLKDWKEALVIICTFSKSEKFSELCDTLGDRINTEFRSKSADFQIRNQAVLCYLMGTKLDKLINIWVEEFQEKEVSIFKHIETTDNSNTSPYSMYAKLLQDFIEKITILKKIINSNDIEKSINPGTLSLLFKKYNDYANIMASQGNFVLAQKYLSLLPDNYNDSMMAKERIAKSLNLCPNTILKNSNNLQQLPYTPLLSESTSNSYSTNLYTPQGYRPYTQGSNTINQQVNPYLTNSIQPPEQKPSYATASIQPTYTTISSQQKSSPAWNDAPILQPLKKPIRPLSHISSPFGQNIVQSDQNNFINKKIDQYSLKTQKQAYIPPPPMVGQKYQGYSQTMQTNTQGPYSLPCNVQSNNSYTKNSPNVPEINTAGLNIYGANIPYNSTYNVQPYVNPNYSKSSPKPMVSPSNTEQSESLTKSNQSFGSYTSQTKELYSRQESDANSPQEQNIYPAQQSYQTLLKTEHQRPPQNNTPALGFVSKSTTLQNSKYPPGDRSHIPLSLKPIFEGLSSEMEKVKKYAPSGFTRQIQDTERRLNILFDHLNNGTDLSNDLLDEMRILVDAMLAKDYQVALNVHINLVTTKTEECGHWMVGVKRLLEMSRSLPA</sequence>
<keyword evidence="6" id="KW-0813">Transport</keyword>
<evidence type="ECO:0000256" key="4">
    <source>
        <dbReference type="ARBA" id="ARBA00013507"/>
    </source>
</evidence>
<dbReference type="Pfam" id="PF07304">
    <property type="entry name" value="SRA1"/>
    <property type="match status" value="1"/>
</dbReference>
<accession>A0A0W4ZHK5</accession>
<proteinExistence type="inferred from homology"/>
<reference evidence="19" key="1">
    <citation type="journal article" date="2016" name="Nat. Commun.">
        <title>Genome analysis of three Pneumocystis species reveals adaptation mechanisms to life exclusively in mammalian hosts.</title>
        <authorList>
            <person name="Ma L."/>
            <person name="Chen Z."/>
            <person name="Huang D.W."/>
            <person name="Kutty G."/>
            <person name="Ishihara M."/>
            <person name="Wang H."/>
            <person name="Abouelleil A."/>
            <person name="Bishop L."/>
            <person name="Davey E."/>
            <person name="Deng R."/>
            <person name="Deng X."/>
            <person name="Fan L."/>
            <person name="Fantoni G."/>
            <person name="Fitzgerald M."/>
            <person name="Gogineni E."/>
            <person name="Goldberg J.M."/>
            <person name="Handley G."/>
            <person name="Hu X."/>
            <person name="Huber C."/>
            <person name="Jiao X."/>
            <person name="Jones K."/>
            <person name="Levin J.Z."/>
            <person name="Liu Y."/>
            <person name="Macdonald P."/>
            <person name="Melnikov A."/>
            <person name="Raley C."/>
            <person name="Sassi M."/>
            <person name="Sherman B.T."/>
            <person name="Song X."/>
            <person name="Sykes S."/>
            <person name="Tran B."/>
            <person name="Walsh L."/>
            <person name="Xia Y."/>
            <person name="Yang J."/>
            <person name="Young S."/>
            <person name="Zeng Q."/>
            <person name="Zheng X."/>
            <person name="Stephens R."/>
            <person name="Nusbaum C."/>
            <person name="Birren B.W."/>
            <person name="Azadi P."/>
            <person name="Lempicki R.A."/>
            <person name="Cuomo C.A."/>
            <person name="Kovacs J.A."/>
        </authorList>
    </citation>
    <scope>NUCLEOTIDE SEQUENCE [LARGE SCALE GENOMIC DNA]</scope>
    <source>
        <strain evidence="19">RU7</strain>
    </source>
</reference>
<evidence type="ECO:0000256" key="3">
    <source>
        <dbReference type="ARBA" id="ARBA00009358"/>
    </source>
</evidence>
<evidence type="ECO:0000256" key="11">
    <source>
        <dbReference type="ARBA" id="ARBA00022927"/>
    </source>
</evidence>
<evidence type="ECO:0000256" key="6">
    <source>
        <dbReference type="ARBA" id="ARBA00022448"/>
    </source>
</evidence>
<dbReference type="InterPro" id="IPR009917">
    <property type="entry name" value="SRA1/Sec31"/>
</dbReference>
<name>A0A0W4ZHK5_PNEJ7</name>
<dbReference type="GO" id="GO:0090110">
    <property type="term" value="P:COPII-coated vesicle cargo loading"/>
    <property type="evidence" value="ECO:0007669"/>
    <property type="project" value="TreeGrafter"/>
</dbReference>
<dbReference type="SUPFAM" id="SSF50978">
    <property type="entry name" value="WD40 repeat-like"/>
    <property type="match status" value="1"/>
</dbReference>
<dbReference type="InterPro" id="IPR019775">
    <property type="entry name" value="WD40_repeat_CS"/>
</dbReference>
<evidence type="ECO:0000256" key="9">
    <source>
        <dbReference type="ARBA" id="ARBA00022824"/>
    </source>
</evidence>
<keyword evidence="13" id="KW-0968">Cytoplasmic vesicle</keyword>
<dbReference type="SMART" id="SM00320">
    <property type="entry name" value="WD40"/>
    <property type="match status" value="5"/>
</dbReference>
<evidence type="ECO:0000256" key="8">
    <source>
        <dbReference type="ARBA" id="ARBA00022737"/>
    </source>
</evidence>
<feature type="compositionally biased region" description="Low complexity" evidence="16">
    <location>
        <begin position="1040"/>
        <end position="1051"/>
    </location>
</feature>
<evidence type="ECO:0000313" key="19">
    <source>
        <dbReference type="Proteomes" id="UP000053447"/>
    </source>
</evidence>
<evidence type="ECO:0000256" key="2">
    <source>
        <dbReference type="ARBA" id="ARBA00004397"/>
    </source>
</evidence>
<evidence type="ECO:0000259" key="17">
    <source>
        <dbReference type="Pfam" id="PF07304"/>
    </source>
</evidence>
<comment type="subcellular location">
    <subcellularLocation>
        <location evidence="1">Cytoplasmic vesicle</location>
        <location evidence="1">COPII-coated vesicle membrane</location>
        <topology evidence="1">Peripheral membrane protein</topology>
        <orientation evidence="1">Cytoplasmic side</orientation>
    </subcellularLocation>
    <subcellularLocation>
        <location evidence="2">Endoplasmic reticulum membrane</location>
        <topology evidence="2">Peripheral membrane protein</topology>
        <orientation evidence="2">Cytoplasmic side</orientation>
    </subcellularLocation>
</comment>
<dbReference type="Gene3D" id="2.130.10.10">
    <property type="entry name" value="YVTN repeat-like/Quinoprotein amine dehydrogenase"/>
    <property type="match status" value="1"/>
</dbReference>
<dbReference type="GO" id="GO:0015031">
    <property type="term" value="P:protein transport"/>
    <property type="evidence" value="ECO:0007669"/>
    <property type="project" value="UniProtKB-KW"/>
</dbReference>
<keyword evidence="8" id="KW-0677">Repeat</keyword>
<dbReference type="EMBL" id="LFWA01000013">
    <property type="protein sequence ID" value="KTW27849.1"/>
    <property type="molecule type" value="Genomic_DNA"/>
</dbReference>
<comment type="function">
    <text evidence="14">Component of the coat protein complex II (COPII) which promotes the formation of transport vesicles from the endoplasmic reticulum (ER). The coat has two main functions, the physical deformation of the endoplasmic reticulum membrane into vesicles and the selection of cargo molecules.</text>
</comment>
<protein>
    <recommendedName>
        <fullName evidence="5">Protein transport protein SEC31</fullName>
    </recommendedName>
    <alternativeName>
        <fullName evidence="4">Protein transport protein sec31</fullName>
    </alternativeName>
</protein>
<evidence type="ECO:0000256" key="1">
    <source>
        <dbReference type="ARBA" id="ARBA00004299"/>
    </source>
</evidence>
<dbReference type="InterPro" id="IPR015943">
    <property type="entry name" value="WD40/YVTN_repeat-like_dom_sf"/>
</dbReference>
<feature type="repeat" description="WD" evidence="15">
    <location>
        <begin position="264"/>
        <end position="306"/>
    </location>
</feature>
<dbReference type="GO" id="GO:0007029">
    <property type="term" value="P:endoplasmic reticulum organization"/>
    <property type="evidence" value="ECO:0007669"/>
    <property type="project" value="TreeGrafter"/>
</dbReference>
<dbReference type="Gene3D" id="1.25.40.1030">
    <property type="match status" value="1"/>
</dbReference>
<keyword evidence="7 15" id="KW-0853">WD repeat</keyword>
<feature type="compositionally biased region" description="Polar residues" evidence="16">
    <location>
        <begin position="1052"/>
        <end position="1075"/>
    </location>
</feature>
<evidence type="ECO:0000256" key="13">
    <source>
        <dbReference type="ARBA" id="ARBA00023329"/>
    </source>
</evidence>
<dbReference type="PROSITE" id="PS50294">
    <property type="entry name" value="WD_REPEATS_REGION"/>
    <property type="match status" value="1"/>
</dbReference>
<feature type="domain" description="SRA1/Sec31" evidence="17">
    <location>
        <begin position="1167"/>
        <end position="1246"/>
    </location>
</feature>
<feature type="repeat" description="WD" evidence="15">
    <location>
        <begin position="121"/>
        <end position="156"/>
    </location>
</feature>
<dbReference type="GO" id="GO:0070971">
    <property type="term" value="C:endoplasmic reticulum exit site"/>
    <property type="evidence" value="ECO:0007669"/>
    <property type="project" value="TreeGrafter"/>
</dbReference>
<dbReference type="GO" id="GO:0030127">
    <property type="term" value="C:COPII vesicle coat"/>
    <property type="evidence" value="ECO:0007669"/>
    <property type="project" value="TreeGrafter"/>
</dbReference>
<evidence type="ECO:0000256" key="14">
    <source>
        <dbReference type="ARBA" id="ARBA00025471"/>
    </source>
</evidence>
<keyword evidence="9" id="KW-0256">Endoplasmic reticulum</keyword>